<reference evidence="16 17" key="1">
    <citation type="submission" date="2019-02" db="EMBL/GenBank/DDBJ databases">
        <title>Opniocepnalus argus genome.</title>
        <authorList>
            <person name="Zhou C."/>
            <person name="Xiao S."/>
        </authorList>
    </citation>
    <scope>NUCLEOTIDE SEQUENCE [LARGE SCALE GENOMIC DNA]</scope>
    <source>
        <strain evidence="16">OARG1902GOOAL</strain>
        <tissue evidence="16">Muscle</tissue>
    </source>
</reference>
<evidence type="ECO:0000256" key="6">
    <source>
        <dbReference type="ARBA" id="ARBA00022801"/>
    </source>
</evidence>
<keyword evidence="9" id="KW-0325">Glycoprotein</keyword>
<dbReference type="Pfam" id="PF03372">
    <property type="entry name" value="Exo_endo_phos"/>
    <property type="match status" value="1"/>
</dbReference>
<gene>
    <name evidence="16" type="ORF">EXN66_Car012041</name>
</gene>
<keyword evidence="3" id="KW-0540">Nuclease</keyword>
<keyword evidence="17" id="KW-1185">Reference proteome</keyword>
<dbReference type="InterPro" id="IPR005135">
    <property type="entry name" value="Endo/exonuclease/phosphatase"/>
</dbReference>
<keyword evidence="4 14" id="KW-0732">Signal</keyword>
<feature type="disulfide bond" description="Essential for enzymatic activity" evidence="13">
    <location>
        <begin position="203"/>
        <end position="240"/>
    </location>
</feature>
<dbReference type="GO" id="GO:0006308">
    <property type="term" value="P:DNA catabolic process"/>
    <property type="evidence" value="ECO:0007669"/>
    <property type="project" value="InterPro"/>
</dbReference>
<dbReference type="CDD" id="cd10282">
    <property type="entry name" value="DNase1"/>
    <property type="match status" value="1"/>
</dbReference>
<dbReference type="InterPro" id="IPR016202">
    <property type="entry name" value="DNase_I"/>
</dbReference>
<evidence type="ECO:0000313" key="17">
    <source>
        <dbReference type="Proteomes" id="UP000503349"/>
    </source>
</evidence>
<dbReference type="OrthoDB" id="10061407at2759"/>
<evidence type="ECO:0000256" key="1">
    <source>
        <dbReference type="ARBA" id="ARBA00004240"/>
    </source>
</evidence>
<dbReference type="AlphaFoldDB" id="A0A6G1Q1U3"/>
<proteinExistence type="inferred from homology"/>
<evidence type="ECO:0000256" key="12">
    <source>
        <dbReference type="ARBA" id="ARBA00043073"/>
    </source>
</evidence>
<evidence type="ECO:0000256" key="9">
    <source>
        <dbReference type="ARBA" id="ARBA00023180"/>
    </source>
</evidence>
<evidence type="ECO:0000256" key="11">
    <source>
        <dbReference type="ARBA" id="ARBA00042003"/>
    </source>
</evidence>
<evidence type="ECO:0000256" key="7">
    <source>
        <dbReference type="ARBA" id="ARBA00022824"/>
    </source>
</evidence>
<evidence type="ECO:0000256" key="2">
    <source>
        <dbReference type="ARBA" id="ARBA00007359"/>
    </source>
</evidence>
<dbReference type="InterPro" id="IPR036691">
    <property type="entry name" value="Endo/exonu/phosph_ase_sf"/>
</dbReference>
<dbReference type="GO" id="GO:0003677">
    <property type="term" value="F:DNA binding"/>
    <property type="evidence" value="ECO:0007669"/>
    <property type="project" value="TreeGrafter"/>
</dbReference>
<evidence type="ECO:0000259" key="15">
    <source>
        <dbReference type="Pfam" id="PF03372"/>
    </source>
</evidence>
<protein>
    <recommendedName>
        <fullName evidence="10">Deoxyribonuclease-1-like 1</fullName>
    </recommendedName>
    <alternativeName>
        <fullName evidence="12">DNase X</fullName>
    </alternativeName>
    <alternativeName>
        <fullName evidence="11">Deoxyribonuclease I-like 1</fullName>
    </alternativeName>
</protein>
<dbReference type="EMBL" id="CM015723">
    <property type="protein sequence ID" value="KAF3696364.1"/>
    <property type="molecule type" value="Genomic_DNA"/>
</dbReference>
<dbReference type="SMART" id="SM00476">
    <property type="entry name" value="DNaseIc"/>
    <property type="match status" value="1"/>
</dbReference>
<dbReference type="GO" id="GO:0005634">
    <property type="term" value="C:nucleus"/>
    <property type="evidence" value="ECO:0007669"/>
    <property type="project" value="TreeGrafter"/>
</dbReference>
<feature type="signal peptide" evidence="14">
    <location>
        <begin position="1"/>
        <end position="31"/>
    </location>
</feature>
<dbReference type="PIRSF" id="PIRSF000988">
    <property type="entry name" value="DNase_I_euk"/>
    <property type="match status" value="1"/>
</dbReference>
<evidence type="ECO:0000256" key="8">
    <source>
        <dbReference type="ARBA" id="ARBA00023157"/>
    </source>
</evidence>
<evidence type="ECO:0000256" key="13">
    <source>
        <dbReference type="PIRSR" id="PIRSR000988-2"/>
    </source>
</evidence>
<dbReference type="Gene3D" id="3.60.10.10">
    <property type="entry name" value="Endonuclease/exonuclease/phosphatase"/>
    <property type="match status" value="1"/>
</dbReference>
<evidence type="ECO:0000256" key="14">
    <source>
        <dbReference type="SAM" id="SignalP"/>
    </source>
</evidence>
<evidence type="ECO:0000256" key="4">
    <source>
        <dbReference type="ARBA" id="ARBA00022729"/>
    </source>
</evidence>
<accession>A0A6G1Q1U3</accession>
<keyword evidence="7" id="KW-0256">Endoplasmic reticulum</keyword>
<feature type="chain" id="PRO_5026218225" description="Deoxyribonuclease-1-like 1" evidence="14">
    <location>
        <begin position="32"/>
        <end position="319"/>
    </location>
</feature>
<evidence type="ECO:0000256" key="5">
    <source>
        <dbReference type="ARBA" id="ARBA00022759"/>
    </source>
</evidence>
<keyword evidence="5" id="KW-0255">Endonuclease</keyword>
<reference evidence="17" key="2">
    <citation type="submission" date="2019-02" db="EMBL/GenBank/DDBJ databases">
        <title>Opniocepnalus argus Var Kimnra genome.</title>
        <authorList>
            <person name="Zhou C."/>
            <person name="Xiao S."/>
        </authorList>
    </citation>
    <scope>NUCLEOTIDE SEQUENCE [LARGE SCALE GENOMIC DNA]</scope>
</reference>
<name>A0A6G1Q1U3_CHAAH</name>
<dbReference type="SUPFAM" id="SSF56219">
    <property type="entry name" value="DNase I-like"/>
    <property type="match status" value="1"/>
</dbReference>
<comment type="subcellular location">
    <subcellularLocation>
        <location evidence="1">Endoplasmic reticulum</location>
    </subcellularLocation>
</comment>
<dbReference type="Proteomes" id="UP000503349">
    <property type="component" value="Chromosome 12"/>
</dbReference>
<evidence type="ECO:0000256" key="3">
    <source>
        <dbReference type="ARBA" id="ARBA00022722"/>
    </source>
</evidence>
<dbReference type="PANTHER" id="PTHR11371">
    <property type="entry name" value="DEOXYRIBONUCLEASE"/>
    <property type="match status" value="1"/>
</dbReference>
<dbReference type="GO" id="GO:0004530">
    <property type="term" value="F:deoxyribonuclease I activity"/>
    <property type="evidence" value="ECO:0007669"/>
    <property type="project" value="TreeGrafter"/>
</dbReference>
<feature type="domain" description="Endonuclease/exonuclease/phosphatase" evidence="15">
    <location>
        <begin position="36"/>
        <end position="283"/>
    </location>
</feature>
<keyword evidence="6" id="KW-0378">Hydrolase</keyword>
<dbReference type="PANTHER" id="PTHR11371:SF28">
    <property type="entry name" value="DEOXYRIBONUCLEASE-1-LIKE 1"/>
    <property type="match status" value="1"/>
</dbReference>
<evidence type="ECO:0000256" key="10">
    <source>
        <dbReference type="ARBA" id="ARBA00041152"/>
    </source>
</evidence>
<organism evidence="16 17">
    <name type="scientific">Channa argus</name>
    <name type="common">Northern snakehead</name>
    <name type="synonym">Ophicephalus argus</name>
    <dbReference type="NCBI Taxonomy" id="215402"/>
    <lineage>
        <taxon>Eukaryota</taxon>
        <taxon>Metazoa</taxon>
        <taxon>Chordata</taxon>
        <taxon>Craniata</taxon>
        <taxon>Vertebrata</taxon>
        <taxon>Euteleostomi</taxon>
        <taxon>Actinopterygii</taxon>
        <taxon>Neopterygii</taxon>
        <taxon>Teleostei</taxon>
        <taxon>Neoteleostei</taxon>
        <taxon>Acanthomorphata</taxon>
        <taxon>Anabantaria</taxon>
        <taxon>Anabantiformes</taxon>
        <taxon>Channoidei</taxon>
        <taxon>Channidae</taxon>
        <taxon>Channa</taxon>
    </lineage>
</organism>
<dbReference type="GO" id="GO:0005783">
    <property type="term" value="C:endoplasmic reticulum"/>
    <property type="evidence" value="ECO:0007669"/>
    <property type="project" value="UniProtKB-SubCell"/>
</dbReference>
<dbReference type="PRINTS" id="PR00130">
    <property type="entry name" value="DNASEI"/>
</dbReference>
<sequence length="319" mass="36491">MRWCSPHLPVFLPLLFFSFLTLFVGRATVSGFSICAYNVPNFSPKKATNLRMIHTLTRVVSRYDICVLQNVQDPSGKAIKTLLSYLNRGMDRYDESFYQSVSSKPLGNSSGDMQQYVYLYRINSVAVTGQHQYESERFFVRDPFVVKFQSNRTKIRDFILVPLHSDPGQAIEEIDKLYNVFEEVRQKWNNTNVMLLGDFHAACGYVNRNDRKNIRLYSDQGFSWLIRDRVDTTVNSKISCAYDRIVVYGQPFLKAIKPFSAGAFNFGKEFKLTRAMVLEVSDHLPVEVTLKSSVPLLQATPLLILLSLSAIVQFFLSAL</sequence>
<comment type="similarity">
    <text evidence="2">Belongs to the DNase I family.</text>
</comment>
<keyword evidence="8 13" id="KW-1015">Disulfide bond</keyword>
<evidence type="ECO:0000313" key="16">
    <source>
        <dbReference type="EMBL" id="KAF3696364.1"/>
    </source>
</evidence>